<evidence type="ECO:0000313" key="2">
    <source>
        <dbReference type="Proteomes" id="UP001056120"/>
    </source>
</evidence>
<evidence type="ECO:0000313" key="1">
    <source>
        <dbReference type="EMBL" id="KAI3803377.1"/>
    </source>
</evidence>
<reference evidence="2" key="1">
    <citation type="journal article" date="2022" name="Mol. Ecol. Resour.">
        <title>The genomes of chicory, endive, great burdock and yacon provide insights into Asteraceae palaeo-polyploidization history and plant inulin production.</title>
        <authorList>
            <person name="Fan W."/>
            <person name="Wang S."/>
            <person name="Wang H."/>
            <person name="Wang A."/>
            <person name="Jiang F."/>
            <person name="Liu H."/>
            <person name="Zhao H."/>
            <person name="Xu D."/>
            <person name="Zhang Y."/>
        </authorList>
    </citation>
    <scope>NUCLEOTIDE SEQUENCE [LARGE SCALE GENOMIC DNA]</scope>
    <source>
        <strain evidence="2">cv. Yunnan</strain>
    </source>
</reference>
<comment type="caution">
    <text evidence="1">The sequence shown here is derived from an EMBL/GenBank/DDBJ whole genome shotgun (WGS) entry which is preliminary data.</text>
</comment>
<proteinExistence type="predicted"/>
<keyword evidence="2" id="KW-1185">Reference proteome</keyword>
<protein>
    <submittedName>
        <fullName evidence="1">Uncharacterized protein</fullName>
    </submittedName>
</protein>
<reference evidence="1 2" key="2">
    <citation type="journal article" date="2022" name="Mol. Ecol. Resour.">
        <title>The genomes of chicory, endive, great burdock and yacon provide insights into Asteraceae paleo-polyploidization history and plant inulin production.</title>
        <authorList>
            <person name="Fan W."/>
            <person name="Wang S."/>
            <person name="Wang H."/>
            <person name="Wang A."/>
            <person name="Jiang F."/>
            <person name="Liu H."/>
            <person name="Zhao H."/>
            <person name="Xu D."/>
            <person name="Zhang Y."/>
        </authorList>
    </citation>
    <scope>NUCLEOTIDE SEQUENCE [LARGE SCALE GENOMIC DNA]</scope>
    <source>
        <strain evidence="2">cv. Yunnan</strain>
        <tissue evidence="1">Leaves</tissue>
    </source>
</reference>
<organism evidence="1 2">
    <name type="scientific">Smallanthus sonchifolius</name>
    <dbReference type="NCBI Taxonomy" id="185202"/>
    <lineage>
        <taxon>Eukaryota</taxon>
        <taxon>Viridiplantae</taxon>
        <taxon>Streptophyta</taxon>
        <taxon>Embryophyta</taxon>
        <taxon>Tracheophyta</taxon>
        <taxon>Spermatophyta</taxon>
        <taxon>Magnoliopsida</taxon>
        <taxon>eudicotyledons</taxon>
        <taxon>Gunneridae</taxon>
        <taxon>Pentapetalae</taxon>
        <taxon>asterids</taxon>
        <taxon>campanulids</taxon>
        <taxon>Asterales</taxon>
        <taxon>Asteraceae</taxon>
        <taxon>Asteroideae</taxon>
        <taxon>Heliantheae alliance</taxon>
        <taxon>Millerieae</taxon>
        <taxon>Smallanthus</taxon>
    </lineage>
</organism>
<dbReference type="Proteomes" id="UP001056120">
    <property type="component" value="Linkage Group LG10"/>
</dbReference>
<accession>A0ACB9I5P0</accession>
<name>A0ACB9I5P0_9ASTR</name>
<sequence length="115" mass="12934">MATLSECRHVHGRHSECRLKCRRALKLCISSRSFDWTVRWDLESPEMMIAGDHPSIIVLKLAAKSMDVANIVMLKLSCQNQDHASIVAVHLSATGNVKMNPKHHVADPQSFMSRD</sequence>
<gene>
    <name evidence="1" type="ORF">L1987_31528</name>
</gene>
<dbReference type="EMBL" id="CM042027">
    <property type="protein sequence ID" value="KAI3803377.1"/>
    <property type="molecule type" value="Genomic_DNA"/>
</dbReference>